<feature type="transmembrane region" description="Helical" evidence="1">
    <location>
        <begin position="6"/>
        <end position="24"/>
    </location>
</feature>
<keyword evidence="1" id="KW-0812">Transmembrane</keyword>
<protein>
    <submittedName>
        <fullName evidence="2">Uncharacterized protein</fullName>
    </submittedName>
</protein>
<keyword evidence="1" id="KW-1133">Transmembrane helix</keyword>
<dbReference type="Proteomes" id="UP000255517">
    <property type="component" value="Unassembled WGS sequence"/>
</dbReference>
<organism evidence="2 3">
    <name type="scientific">Peptoniphilus lacrimalis</name>
    <dbReference type="NCBI Taxonomy" id="33031"/>
    <lineage>
        <taxon>Bacteria</taxon>
        <taxon>Bacillati</taxon>
        <taxon>Bacillota</taxon>
        <taxon>Tissierellia</taxon>
        <taxon>Tissierellales</taxon>
        <taxon>Peptoniphilaceae</taxon>
        <taxon>Peptoniphilus</taxon>
    </lineage>
</organism>
<dbReference type="EMBL" id="UGSZ01000001">
    <property type="protein sequence ID" value="SUB57272.1"/>
    <property type="molecule type" value="Genomic_DNA"/>
</dbReference>
<reference evidence="2 3" key="1">
    <citation type="submission" date="2018-06" db="EMBL/GenBank/DDBJ databases">
        <authorList>
            <consortium name="Pathogen Informatics"/>
            <person name="Doyle S."/>
        </authorList>
    </citation>
    <scope>NUCLEOTIDE SEQUENCE [LARGE SCALE GENOMIC DNA]</scope>
    <source>
        <strain evidence="2 3">NCTC13149</strain>
    </source>
</reference>
<proteinExistence type="predicted"/>
<dbReference type="AlphaFoldDB" id="A0A379C4L2"/>
<evidence type="ECO:0000313" key="2">
    <source>
        <dbReference type="EMBL" id="SUB57272.1"/>
    </source>
</evidence>
<gene>
    <name evidence="2" type="ORF">NCTC13149_01107</name>
</gene>
<keyword evidence="1" id="KW-0472">Membrane</keyword>
<name>A0A379C4L2_9FIRM</name>
<evidence type="ECO:0000313" key="3">
    <source>
        <dbReference type="Proteomes" id="UP000255517"/>
    </source>
</evidence>
<accession>A0A379C4L2</accession>
<evidence type="ECO:0000256" key="1">
    <source>
        <dbReference type="SAM" id="Phobius"/>
    </source>
</evidence>
<sequence>MEILRIILPVFLICVLAVYAVFSAKKKTG</sequence>